<dbReference type="SUPFAM" id="SSF58038">
    <property type="entry name" value="SNARE fusion complex"/>
    <property type="match status" value="2"/>
</dbReference>
<keyword evidence="2" id="KW-0813">Transport</keyword>
<evidence type="ECO:0000259" key="6">
    <source>
        <dbReference type="PROSITE" id="PS50192"/>
    </source>
</evidence>
<feature type="compositionally biased region" description="Low complexity" evidence="5">
    <location>
        <begin position="176"/>
        <end position="191"/>
    </location>
</feature>
<dbReference type="PROSITE" id="PS50192">
    <property type="entry name" value="T_SNARE"/>
    <property type="match status" value="2"/>
</dbReference>
<sequence length="281" mass="31758">MAGSAGRYSSKPKNMNPFFDDDEEDVDDEEFLRRAPNNSRFNNFGGKFANSFSSSTNSFQPLDDNRREDASPEEKVRQLLMEKQRIEERTLQSTSRAKQVLYETEDVGARTAEELIRQREQLEKTSGRLDDMNNSLRSSEKHIQNIKSVFSSLKSYFSKPAAEPAKTSAEGALPKSGSSSSSLSKTLDSMSQANRDYQPHPGLRTRSLEEDSKPKSSVDEQLEQDLSDMSLSLSRLKGLAQGLGTELDDQNSLIDRLQDSTEKADWRIGRQNKDMERLLKK</sequence>
<dbReference type="AlphaFoldDB" id="A0A4Y7NJK1"/>
<reference evidence="7" key="1">
    <citation type="submission" date="2018-08" db="EMBL/GenBank/DDBJ databases">
        <authorList>
            <person name="Cornetti L."/>
        </authorList>
    </citation>
    <scope>NUCLEOTIDE SEQUENCE</scope>
    <source>
        <strain evidence="7">DE-FRO-2-1</strain>
    </source>
</reference>
<dbReference type="Pfam" id="PF12352">
    <property type="entry name" value="V-SNARE_C"/>
    <property type="match status" value="1"/>
</dbReference>
<dbReference type="InterPro" id="IPR000727">
    <property type="entry name" value="T_SNARE_dom"/>
</dbReference>
<feature type="region of interest" description="Disordered" evidence="5">
    <location>
        <begin position="118"/>
        <end position="140"/>
    </location>
</feature>
<organism evidence="7">
    <name type="scientific">Moina brachiata</name>
    <dbReference type="NCBI Taxonomy" id="675436"/>
    <lineage>
        <taxon>Eukaryota</taxon>
        <taxon>Metazoa</taxon>
        <taxon>Ecdysozoa</taxon>
        <taxon>Arthropoda</taxon>
        <taxon>Crustacea</taxon>
        <taxon>Branchiopoda</taxon>
        <taxon>Diplostraca</taxon>
        <taxon>Cladocera</taxon>
        <taxon>Anomopoda</taxon>
        <taxon>Moinidae</taxon>
        <taxon>Moina</taxon>
    </lineage>
</organism>
<dbReference type="GO" id="GO:0015031">
    <property type="term" value="P:protein transport"/>
    <property type="evidence" value="ECO:0007669"/>
    <property type="project" value="UniProtKB-KW"/>
</dbReference>
<feature type="region of interest" description="Disordered" evidence="5">
    <location>
        <begin position="159"/>
        <end position="226"/>
    </location>
</feature>
<dbReference type="GO" id="GO:0031629">
    <property type="term" value="P:synaptic vesicle fusion to presynaptic active zone membrane"/>
    <property type="evidence" value="ECO:0007669"/>
    <property type="project" value="TreeGrafter"/>
</dbReference>
<dbReference type="SMART" id="SM00397">
    <property type="entry name" value="t_SNARE"/>
    <property type="match status" value="2"/>
</dbReference>
<keyword evidence="4" id="KW-0175">Coiled coil</keyword>
<dbReference type="PANTHER" id="PTHR19305">
    <property type="entry name" value="SYNAPTOSOMAL ASSOCIATED PROTEIN"/>
    <property type="match status" value="1"/>
</dbReference>
<feature type="compositionally biased region" description="Acidic residues" evidence="5">
    <location>
        <begin position="19"/>
        <end position="30"/>
    </location>
</feature>
<feature type="domain" description="T-SNARE coiled-coil homology" evidence="6">
    <location>
        <begin position="84"/>
        <end position="146"/>
    </location>
</feature>
<proteinExistence type="evidence at transcript level"/>
<dbReference type="PANTHER" id="PTHR19305:SF9">
    <property type="entry name" value="SYNAPTOSOMAL-ASSOCIATED PROTEIN 29"/>
    <property type="match status" value="1"/>
</dbReference>
<dbReference type="GO" id="GO:0016082">
    <property type="term" value="P:synaptic vesicle priming"/>
    <property type="evidence" value="ECO:0007669"/>
    <property type="project" value="TreeGrafter"/>
</dbReference>
<evidence type="ECO:0000256" key="3">
    <source>
        <dbReference type="ARBA" id="ARBA00022927"/>
    </source>
</evidence>
<evidence type="ECO:0000256" key="2">
    <source>
        <dbReference type="ARBA" id="ARBA00022448"/>
    </source>
</evidence>
<feature type="compositionally biased region" description="Basic and acidic residues" evidence="5">
    <location>
        <begin position="206"/>
        <end position="218"/>
    </location>
</feature>
<dbReference type="GO" id="GO:0005484">
    <property type="term" value="F:SNAP receptor activity"/>
    <property type="evidence" value="ECO:0007669"/>
    <property type="project" value="TreeGrafter"/>
</dbReference>
<feature type="compositionally biased region" description="Low complexity" evidence="5">
    <location>
        <begin position="50"/>
        <end position="59"/>
    </location>
</feature>
<dbReference type="FunFam" id="1.20.5.110:FF:000041">
    <property type="entry name" value="Synaptosomal-associated protein 29"/>
    <property type="match status" value="1"/>
</dbReference>
<dbReference type="Gene3D" id="1.20.5.110">
    <property type="match status" value="2"/>
</dbReference>
<accession>A0A4Y7NJK1</accession>
<dbReference type="GO" id="GO:0005886">
    <property type="term" value="C:plasma membrane"/>
    <property type="evidence" value="ECO:0007669"/>
    <property type="project" value="TreeGrafter"/>
</dbReference>
<feature type="compositionally biased region" description="Basic and acidic residues" evidence="5">
    <location>
        <begin position="63"/>
        <end position="75"/>
    </location>
</feature>
<feature type="region of interest" description="Disordered" evidence="5">
    <location>
        <begin position="1"/>
        <end position="75"/>
    </location>
</feature>
<feature type="domain" description="T-SNARE coiled-coil homology" evidence="6">
    <location>
        <begin position="216"/>
        <end position="278"/>
    </location>
</feature>
<feature type="compositionally biased region" description="Basic and acidic residues" evidence="5">
    <location>
        <begin position="118"/>
        <end position="131"/>
    </location>
</feature>
<keyword evidence="3" id="KW-0653">Protein transport</keyword>
<dbReference type="CDD" id="cd15856">
    <property type="entry name" value="SNARE_SNAP29C"/>
    <property type="match status" value="1"/>
</dbReference>
<evidence type="ECO:0000256" key="1">
    <source>
        <dbReference type="ARBA" id="ARBA00009480"/>
    </source>
</evidence>
<gene>
    <name evidence="7" type="primary">EOG090X0MTI</name>
</gene>
<protein>
    <submittedName>
        <fullName evidence="7">EOG090X0MTI</fullName>
    </submittedName>
</protein>
<dbReference type="GO" id="GO:0031201">
    <property type="term" value="C:SNARE complex"/>
    <property type="evidence" value="ECO:0007669"/>
    <property type="project" value="TreeGrafter"/>
</dbReference>
<evidence type="ECO:0000256" key="5">
    <source>
        <dbReference type="SAM" id="MobiDB-lite"/>
    </source>
</evidence>
<dbReference type="GO" id="GO:0019905">
    <property type="term" value="F:syntaxin binding"/>
    <property type="evidence" value="ECO:0007669"/>
    <property type="project" value="TreeGrafter"/>
</dbReference>
<dbReference type="GO" id="GO:0098793">
    <property type="term" value="C:presynapse"/>
    <property type="evidence" value="ECO:0007669"/>
    <property type="project" value="GOC"/>
</dbReference>
<evidence type="ECO:0000256" key="4">
    <source>
        <dbReference type="ARBA" id="ARBA00023054"/>
    </source>
</evidence>
<comment type="similarity">
    <text evidence="1">Belongs to the SNAP-25 family.</text>
</comment>
<name>A0A4Y7NJK1_9CRUS</name>
<evidence type="ECO:0000313" key="7">
    <source>
        <dbReference type="EMBL" id="SVE93419.1"/>
    </source>
</evidence>
<dbReference type="EMBL" id="LR023800">
    <property type="protein sequence ID" value="SVE93419.1"/>
    <property type="molecule type" value="mRNA"/>
</dbReference>